<dbReference type="PANTHER" id="PTHR42799:SF2">
    <property type="entry name" value="MITOCHONDRIAL PEPTIDE METHIONINE SULFOXIDE REDUCTASE"/>
    <property type="match status" value="1"/>
</dbReference>
<evidence type="ECO:0000259" key="8">
    <source>
        <dbReference type="Pfam" id="PF01625"/>
    </source>
</evidence>
<dbReference type="Proteomes" id="UP000187203">
    <property type="component" value="Unassembled WGS sequence"/>
</dbReference>
<keyword evidence="10" id="KW-1185">Reference proteome</keyword>
<dbReference type="GO" id="GO:0008113">
    <property type="term" value="F:peptide-methionine (S)-S-oxide reductase activity"/>
    <property type="evidence" value="ECO:0007669"/>
    <property type="project" value="UniProtKB-EC"/>
</dbReference>
<comment type="similarity">
    <text evidence="1">Belongs to the MsrA Met sulfoxide reductase family.</text>
</comment>
<protein>
    <recommendedName>
        <fullName evidence="2">peptide-methionine (S)-S-oxide reductase</fullName>
        <ecNumber evidence="2">1.8.4.11</ecNumber>
    </recommendedName>
    <alternativeName>
        <fullName evidence="5">Peptide-methionine (S)-S-oxide reductase</fullName>
    </alternativeName>
    <alternativeName>
        <fullName evidence="4">Protein-methionine-S-oxide reductase</fullName>
    </alternativeName>
</protein>
<evidence type="ECO:0000256" key="1">
    <source>
        <dbReference type="ARBA" id="ARBA00005591"/>
    </source>
</evidence>
<dbReference type="Pfam" id="PF01625">
    <property type="entry name" value="PMSR"/>
    <property type="match status" value="1"/>
</dbReference>
<organism evidence="9 10">
    <name type="scientific">Corchorus olitorius</name>
    <dbReference type="NCBI Taxonomy" id="93759"/>
    <lineage>
        <taxon>Eukaryota</taxon>
        <taxon>Viridiplantae</taxon>
        <taxon>Streptophyta</taxon>
        <taxon>Embryophyta</taxon>
        <taxon>Tracheophyta</taxon>
        <taxon>Spermatophyta</taxon>
        <taxon>Magnoliopsida</taxon>
        <taxon>eudicotyledons</taxon>
        <taxon>Gunneridae</taxon>
        <taxon>Pentapetalae</taxon>
        <taxon>rosids</taxon>
        <taxon>malvids</taxon>
        <taxon>Malvales</taxon>
        <taxon>Malvaceae</taxon>
        <taxon>Grewioideae</taxon>
        <taxon>Apeibeae</taxon>
        <taxon>Corchorus</taxon>
    </lineage>
</organism>
<dbReference type="InterPro" id="IPR002569">
    <property type="entry name" value="Met_Sox_Rdtase_MsrA_dom"/>
</dbReference>
<dbReference type="Gene3D" id="3.80.10.10">
    <property type="entry name" value="Ribonuclease Inhibitor"/>
    <property type="match status" value="1"/>
</dbReference>
<dbReference type="InterPro" id="IPR032675">
    <property type="entry name" value="LRR_dom_sf"/>
</dbReference>
<comment type="catalytic activity">
    <reaction evidence="7">
        <text>[thioredoxin]-disulfide + L-methionine + H2O = L-methionine (S)-S-oxide + [thioredoxin]-dithiol</text>
        <dbReference type="Rhea" id="RHEA:19993"/>
        <dbReference type="Rhea" id="RHEA-COMP:10698"/>
        <dbReference type="Rhea" id="RHEA-COMP:10700"/>
        <dbReference type="ChEBI" id="CHEBI:15377"/>
        <dbReference type="ChEBI" id="CHEBI:29950"/>
        <dbReference type="ChEBI" id="CHEBI:50058"/>
        <dbReference type="ChEBI" id="CHEBI:57844"/>
        <dbReference type="ChEBI" id="CHEBI:58772"/>
        <dbReference type="EC" id="1.8.4.11"/>
    </reaction>
</comment>
<proteinExistence type="inferred from homology"/>
<reference evidence="10" key="1">
    <citation type="submission" date="2013-09" db="EMBL/GenBank/DDBJ databases">
        <title>Corchorus olitorius genome sequencing.</title>
        <authorList>
            <person name="Alam M."/>
            <person name="Haque M.S."/>
            <person name="Islam M.S."/>
            <person name="Emdad E.M."/>
            <person name="Islam M.M."/>
            <person name="Ahmed B."/>
            <person name="Halim A."/>
            <person name="Hossen Q.M.M."/>
            <person name="Hossain M.Z."/>
            <person name="Ahmed R."/>
            <person name="Khan M.M."/>
            <person name="Islam R."/>
            <person name="Rashid M.M."/>
            <person name="Khan S.A."/>
            <person name="Rahman M.S."/>
            <person name="Alam M."/>
            <person name="Yahiya A.S."/>
            <person name="Khan M.S."/>
            <person name="Azam M.S."/>
            <person name="Haque T."/>
            <person name="Lashkar M.Z.H."/>
            <person name="Akhand A.I."/>
            <person name="Morshed G."/>
            <person name="Roy S."/>
            <person name="Uddin K.S."/>
            <person name="Rabeya T."/>
            <person name="Hossain A.S."/>
            <person name="Chowdhury A."/>
            <person name="Snigdha A.R."/>
            <person name="Mortoza M.S."/>
            <person name="Matin S.A."/>
            <person name="Hoque S.M.E."/>
            <person name="Islam M.K."/>
            <person name="Roy D.K."/>
            <person name="Haider R."/>
            <person name="Moosa M.M."/>
            <person name="Elias S.M."/>
            <person name="Hasan A.M."/>
            <person name="Jahan S."/>
            <person name="Shafiuddin M."/>
            <person name="Mahmood N."/>
            <person name="Shommy N.S."/>
        </authorList>
    </citation>
    <scope>NUCLEOTIDE SEQUENCE [LARGE SCALE GENOMIC DNA]</scope>
    <source>
        <strain evidence="10">cv. O-4</strain>
    </source>
</reference>
<evidence type="ECO:0000313" key="9">
    <source>
        <dbReference type="EMBL" id="OMO52241.1"/>
    </source>
</evidence>
<keyword evidence="3" id="KW-0560">Oxidoreductase</keyword>
<dbReference type="GO" id="GO:0005737">
    <property type="term" value="C:cytoplasm"/>
    <property type="evidence" value="ECO:0007669"/>
    <property type="project" value="TreeGrafter"/>
</dbReference>
<dbReference type="AlphaFoldDB" id="A0A1R3G2C0"/>
<evidence type="ECO:0000256" key="6">
    <source>
        <dbReference type="ARBA" id="ARBA00047806"/>
    </source>
</evidence>
<evidence type="ECO:0000256" key="2">
    <source>
        <dbReference type="ARBA" id="ARBA00012502"/>
    </source>
</evidence>
<sequence length="140" mass="15913">MAISVSGFPQLEVLELVSLESLEDLNLEEGAMLRLKNFRIIKCEKLKMLPEEMRSLTALRELDIEAMPRSFVNRIRGEDFYKVRHQFAQFGAGCFWGVELAFQRVPGVTKTEVGYTQGFIHNPTYEDVSSGTGPRTIVKL</sequence>
<evidence type="ECO:0000313" key="10">
    <source>
        <dbReference type="Proteomes" id="UP000187203"/>
    </source>
</evidence>
<evidence type="ECO:0000256" key="5">
    <source>
        <dbReference type="ARBA" id="ARBA00030643"/>
    </source>
</evidence>
<dbReference type="InterPro" id="IPR050162">
    <property type="entry name" value="MsrA_MetSO_reductase"/>
</dbReference>
<dbReference type="SUPFAM" id="SSF55068">
    <property type="entry name" value="Peptide methionine sulfoxide reductase"/>
    <property type="match status" value="1"/>
</dbReference>
<name>A0A1R3G2C0_9ROSI</name>
<dbReference type="STRING" id="93759.A0A1R3G2C0"/>
<dbReference type="InterPro" id="IPR036509">
    <property type="entry name" value="Met_Sox_Rdtase_MsrA_sf"/>
</dbReference>
<evidence type="ECO:0000256" key="3">
    <source>
        <dbReference type="ARBA" id="ARBA00023002"/>
    </source>
</evidence>
<feature type="domain" description="Peptide methionine sulphoxide reductase MsrA" evidence="8">
    <location>
        <begin position="88"/>
        <end position="132"/>
    </location>
</feature>
<dbReference type="EC" id="1.8.4.11" evidence="2"/>
<dbReference type="Gene3D" id="3.30.1060.10">
    <property type="entry name" value="Peptide methionine sulphoxide reductase MsrA"/>
    <property type="match status" value="1"/>
</dbReference>
<comment type="caution">
    <text evidence="9">The sequence shown here is derived from an EMBL/GenBank/DDBJ whole genome shotgun (WGS) entry which is preliminary data.</text>
</comment>
<dbReference type="OrthoDB" id="77405at2759"/>
<accession>A0A1R3G2C0</accession>
<comment type="catalytic activity">
    <reaction evidence="6">
        <text>L-methionyl-[protein] + [thioredoxin]-disulfide + H2O = L-methionyl-(S)-S-oxide-[protein] + [thioredoxin]-dithiol</text>
        <dbReference type="Rhea" id="RHEA:14217"/>
        <dbReference type="Rhea" id="RHEA-COMP:10698"/>
        <dbReference type="Rhea" id="RHEA-COMP:10700"/>
        <dbReference type="Rhea" id="RHEA-COMP:12313"/>
        <dbReference type="Rhea" id="RHEA-COMP:12315"/>
        <dbReference type="ChEBI" id="CHEBI:15377"/>
        <dbReference type="ChEBI" id="CHEBI:16044"/>
        <dbReference type="ChEBI" id="CHEBI:29950"/>
        <dbReference type="ChEBI" id="CHEBI:44120"/>
        <dbReference type="ChEBI" id="CHEBI:50058"/>
        <dbReference type="EC" id="1.8.4.11"/>
    </reaction>
</comment>
<dbReference type="GO" id="GO:0034599">
    <property type="term" value="P:cellular response to oxidative stress"/>
    <property type="evidence" value="ECO:0007669"/>
    <property type="project" value="TreeGrafter"/>
</dbReference>
<evidence type="ECO:0000256" key="4">
    <source>
        <dbReference type="ARBA" id="ARBA00030273"/>
    </source>
</evidence>
<gene>
    <name evidence="9" type="ORF">COLO4_37320</name>
</gene>
<dbReference type="PANTHER" id="PTHR42799">
    <property type="entry name" value="MITOCHONDRIAL PEPTIDE METHIONINE SULFOXIDE REDUCTASE"/>
    <property type="match status" value="1"/>
</dbReference>
<evidence type="ECO:0000256" key="7">
    <source>
        <dbReference type="ARBA" id="ARBA00048782"/>
    </source>
</evidence>
<dbReference type="EMBL" id="AWUE01023878">
    <property type="protein sequence ID" value="OMO52241.1"/>
    <property type="molecule type" value="Genomic_DNA"/>
</dbReference>